<dbReference type="Gramene" id="RZC77971">
    <property type="protein sequence ID" value="RZC77971"/>
    <property type="gene ID" value="C5167_002156"/>
</dbReference>
<gene>
    <name evidence="1" type="ORF">C5167_002156</name>
</gene>
<name>A0A4Y7L0V7_PAPSO</name>
<dbReference type="AlphaFoldDB" id="A0A4Y7L0V7"/>
<organism evidence="1 2">
    <name type="scientific">Papaver somniferum</name>
    <name type="common">Opium poppy</name>
    <dbReference type="NCBI Taxonomy" id="3469"/>
    <lineage>
        <taxon>Eukaryota</taxon>
        <taxon>Viridiplantae</taxon>
        <taxon>Streptophyta</taxon>
        <taxon>Embryophyta</taxon>
        <taxon>Tracheophyta</taxon>
        <taxon>Spermatophyta</taxon>
        <taxon>Magnoliopsida</taxon>
        <taxon>Ranunculales</taxon>
        <taxon>Papaveraceae</taxon>
        <taxon>Papaveroideae</taxon>
        <taxon>Papaver</taxon>
    </lineage>
</organism>
<proteinExistence type="predicted"/>
<keyword evidence="2" id="KW-1185">Reference proteome</keyword>
<reference evidence="1 2" key="1">
    <citation type="journal article" date="2018" name="Science">
        <title>The opium poppy genome and morphinan production.</title>
        <authorList>
            <person name="Guo L."/>
            <person name="Winzer T."/>
            <person name="Yang X."/>
            <person name="Li Y."/>
            <person name="Ning Z."/>
            <person name="He Z."/>
            <person name="Teodor R."/>
            <person name="Lu Y."/>
            <person name="Bowser T.A."/>
            <person name="Graham I.A."/>
            <person name="Ye K."/>
        </authorList>
    </citation>
    <scope>NUCLEOTIDE SEQUENCE [LARGE SCALE GENOMIC DNA]</scope>
    <source>
        <strain evidence="2">cv. HN1</strain>
        <tissue evidence="1">Leaves</tissue>
    </source>
</reference>
<evidence type="ECO:0000313" key="1">
    <source>
        <dbReference type="EMBL" id="RZC77971.1"/>
    </source>
</evidence>
<dbReference type="EMBL" id="CM010723">
    <property type="protein sequence ID" value="RZC77971.1"/>
    <property type="molecule type" value="Genomic_DNA"/>
</dbReference>
<accession>A0A4Y7L0V7</accession>
<sequence length="68" mass="7663">MESKRRVSQIHIFSKYLGPCRARASCLVAIIIRRFNLDPGILITAPPLSFLLPGFRKRFCSSEGSIAR</sequence>
<dbReference type="Proteomes" id="UP000316621">
    <property type="component" value="Chromosome 9"/>
</dbReference>
<protein>
    <submittedName>
        <fullName evidence="1">Uncharacterized protein</fullName>
    </submittedName>
</protein>
<evidence type="ECO:0000313" key="2">
    <source>
        <dbReference type="Proteomes" id="UP000316621"/>
    </source>
</evidence>